<feature type="binding site" evidence="14">
    <location>
        <begin position="116"/>
        <end position="122"/>
    </location>
    <ligand>
        <name>ATP</name>
        <dbReference type="ChEBI" id="CHEBI:30616"/>
    </ligand>
</feature>
<sequence>MNYESIYFIGIGGIGMSNLARYFLLKGKKVGGYDRVETVLTRSLQKEGAFIHYEDDIHSIPALFFDKEKTLVVYTPAVPASHGELLYFRKNGYMVMKRAQLLGEITNSSNAICVAGTHGKTTVSSMIAHLLRQSQVDCNAFLGGILKNYNNNLLLSEKSNITVVEADEYDHSFHWLEPWIAVVTSADPDHLDIYGTEEAYRESFEKFTSLIRPDGHLIMKKGIPMTPRTGETVKIWSYGESEGDFHAENIRIGNGEIVFDLVTPSVIISDISPGIPVKINVENSVAAAAAALLCGVTPDEVKEAIHTFQGAGRRFDFHIKSDRIVFIDDYAHHPRELSAAITSIKVLYADKKITAVFQPHLYSRTRDFALEFADSLSLLDDVVLLDIYPAREEPIEGVTSQIIFDKIRSKEKLLCKKGELIALLREKDVEVLVTFGAGDIDRLLPEIEQVLTEKYLSGSK</sequence>
<evidence type="ECO:0000259" key="15">
    <source>
        <dbReference type="Pfam" id="PF01225"/>
    </source>
</evidence>
<dbReference type="GO" id="GO:0071555">
    <property type="term" value="P:cell wall organization"/>
    <property type="evidence" value="ECO:0007669"/>
    <property type="project" value="UniProtKB-KW"/>
</dbReference>
<evidence type="ECO:0000256" key="13">
    <source>
        <dbReference type="ARBA" id="ARBA00047833"/>
    </source>
</evidence>
<evidence type="ECO:0000256" key="8">
    <source>
        <dbReference type="ARBA" id="ARBA00022840"/>
    </source>
</evidence>
<accession>A0A1R3SSM6</accession>
<comment type="catalytic activity">
    <reaction evidence="13 14">
        <text>UDP-N-acetyl-alpha-D-muramate + L-alanine + ATP = UDP-N-acetyl-alpha-D-muramoyl-L-alanine + ADP + phosphate + H(+)</text>
        <dbReference type="Rhea" id="RHEA:23372"/>
        <dbReference type="ChEBI" id="CHEBI:15378"/>
        <dbReference type="ChEBI" id="CHEBI:30616"/>
        <dbReference type="ChEBI" id="CHEBI:43474"/>
        <dbReference type="ChEBI" id="CHEBI:57972"/>
        <dbReference type="ChEBI" id="CHEBI:70757"/>
        <dbReference type="ChEBI" id="CHEBI:83898"/>
        <dbReference type="ChEBI" id="CHEBI:456216"/>
        <dbReference type="EC" id="6.3.2.8"/>
    </reaction>
</comment>
<dbReference type="InterPro" id="IPR005758">
    <property type="entry name" value="UDP-N-AcMur_Ala_ligase_MurC"/>
</dbReference>
<keyword evidence="4 14" id="KW-0963">Cytoplasm</keyword>
<dbReference type="GO" id="GO:0005737">
    <property type="term" value="C:cytoplasm"/>
    <property type="evidence" value="ECO:0007669"/>
    <property type="project" value="UniProtKB-SubCell"/>
</dbReference>
<evidence type="ECO:0000259" key="16">
    <source>
        <dbReference type="Pfam" id="PF02875"/>
    </source>
</evidence>
<comment type="subcellular location">
    <subcellularLocation>
        <location evidence="1 14">Cytoplasm</location>
    </subcellularLocation>
</comment>
<gene>
    <name evidence="14 18" type="primary">murC</name>
    <name evidence="18" type="ORF">PSM36_0513</name>
</gene>
<dbReference type="SUPFAM" id="SSF53244">
    <property type="entry name" value="MurD-like peptide ligases, peptide-binding domain"/>
    <property type="match status" value="1"/>
</dbReference>
<evidence type="ECO:0000256" key="10">
    <source>
        <dbReference type="ARBA" id="ARBA00022984"/>
    </source>
</evidence>
<dbReference type="InterPro" id="IPR036615">
    <property type="entry name" value="Mur_ligase_C_dom_sf"/>
</dbReference>
<comment type="pathway">
    <text evidence="2 14">Cell wall biogenesis; peptidoglycan biosynthesis.</text>
</comment>
<dbReference type="Proteomes" id="UP000187464">
    <property type="component" value="Chromosome I"/>
</dbReference>
<keyword evidence="6 14" id="KW-0132">Cell division</keyword>
<dbReference type="STRING" id="1642647.PSM36_0513"/>
<evidence type="ECO:0000256" key="5">
    <source>
        <dbReference type="ARBA" id="ARBA00022598"/>
    </source>
</evidence>
<dbReference type="GO" id="GO:0005524">
    <property type="term" value="F:ATP binding"/>
    <property type="evidence" value="ECO:0007669"/>
    <property type="project" value="UniProtKB-UniRule"/>
</dbReference>
<keyword evidence="9 14" id="KW-0133">Cell shape</keyword>
<keyword evidence="11 14" id="KW-0131">Cell cycle</keyword>
<evidence type="ECO:0000256" key="12">
    <source>
        <dbReference type="ARBA" id="ARBA00023316"/>
    </source>
</evidence>
<dbReference type="NCBIfam" id="TIGR01082">
    <property type="entry name" value="murC"/>
    <property type="match status" value="1"/>
</dbReference>
<feature type="domain" description="Mur ligase C-terminal" evidence="16">
    <location>
        <begin position="313"/>
        <end position="410"/>
    </location>
</feature>
<evidence type="ECO:0000313" key="19">
    <source>
        <dbReference type="Proteomes" id="UP000187464"/>
    </source>
</evidence>
<reference evidence="18 19" key="1">
    <citation type="submission" date="2016-08" db="EMBL/GenBank/DDBJ databases">
        <authorList>
            <person name="Seilhamer J.J."/>
        </authorList>
    </citation>
    <scope>NUCLEOTIDE SEQUENCE [LARGE SCALE GENOMIC DNA]</scope>
    <source>
        <strain evidence="18">M3/6</strain>
    </source>
</reference>
<evidence type="ECO:0000256" key="14">
    <source>
        <dbReference type="HAMAP-Rule" id="MF_00046"/>
    </source>
</evidence>
<dbReference type="Gene3D" id="3.40.50.720">
    <property type="entry name" value="NAD(P)-binding Rossmann-like Domain"/>
    <property type="match status" value="1"/>
</dbReference>
<evidence type="ECO:0000256" key="9">
    <source>
        <dbReference type="ARBA" id="ARBA00022960"/>
    </source>
</evidence>
<feature type="domain" description="Mur ligase central" evidence="17">
    <location>
        <begin position="114"/>
        <end position="291"/>
    </location>
</feature>
<protein>
    <recommendedName>
        <fullName evidence="3 14">UDP-N-acetylmuramate--L-alanine ligase</fullName>
        <ecNumber evidence="3 14">6.3.2.8</ecNumber>
    </recommendedName>
    <alternativeName>
        <fullName evidence="14">UDP-N-acetylmuramoyl-L-alanine synthetase</fullName>
    </alternativeName>
</protein>
<dbReference type="InterPro" id="IPR050061">
    <property type="entry name" value="MurCDEF_pg_biosynth"/>
</dbReference>
<dbReference type="EC" id="6.3.2.8" evidence="3 14"/>
<dbReference type="SUPFAM" id="SSF53623">
    <property type="entry name" value="MurD-like peptide ligases, catalytic domain"/>
    <property type="match status" value="1"/>
</dbReference>
<evidence type="ECO:0000256" key="4">
    <source>
        <dbReference type="ARBA" id="ARBA00022490"/>
    </source>
</evidence>
<name>A0A1R3SSM6_9BACT</name>
<comment type="function">
    <text evidence="14">Cell wall formation.</text>
</comment>
<evidence type="ECO:0000256" key="1">
    <source>
        <dbReference type="ARBA" id="ARBA00004496"/>
    </source>
</evidence>
<dbReference type="InterPro" id="IPR004101">
    <property type="entry name" value="Mur_ligase_C"/>
</dbReference>
<dbReference type="InterPro" id="IPR000713">
    <property type="entry name" value="Mur_ligase_N"/>
</dbReference>
<dbReference type="Gene3D" id="3.40.1190.10">
    <property type="entry name" value="Mur-like, catalytic domain"/>
    <property type="match status" value="1"/>
</dbReference>
<dbReference type="GO" id="GO:0009252">
    <property type="term" value="P:peptidoglycan biosynthetic process"/>
    <property type="evidence" value="ECO:0007669"/>
    <property type="project" value="UniProtKB-UniRule"/>
</dbReference>
<evidence type="ECO:0000259" key="17">
    <source>
        <dbReference type="Pfam" id="PF08245"/>
    </source>
</evidence>
<dbReference type="Gene3D" id="3.90.190.20">
    <property type="entry name" value="Mur ligase, C-terminal domain"/>
    <property type="match status" value="1"/>
</dbReference>
<keyword evidence="10 14" id="KW-0573">Peptidoglycan synthesis</keyword>
<dbReference type="GO" id="GO:0051301">
    <property type="term" value="P:cell division"/>
    <property type="evidence" value="ECO:0007669"/>
    <property type="project" value="UniProtKB-KW"/>
</dbReference>
<keyword evidence="19" id="KW-1185">Reference proteome</keyword>
<feature type="domain" description="Mur ligase N-terminal catalytic" evidence="15">
    <location>
        <begin position="6"/>
        <end position="108"/>
    </location>
</feature>
<organism evidence="18 19">
    <name type="scientific">Proteiniphilum saccharofermentans</name>
    <dbReference type="NCBI Taxonomy" id="1642647"/>
    <lineage>
        <taxon>Bacteria</taxon>
        <taxon>Pseudomonadati</taxon>
        <taxon>Bacteroidota</taxon>
        <taxon>Bacteroidia</taxon>
        <taxon>Bacteroidales</taxon>
        <taxon>Dysgonomonadaceae</taxon>
        <taxon>Proteiniphilum</taxon>
    </lineage>
</organism>
<dbReference type="RefSeq" id="WP_076928646.1">
    <property type="nucleotide sequence ID" value="NZ_LT605205.1"/>
</dbReference>
<dbReference type="HAMAP" id="MF_00046">
    <property type="entry name" value="MurC"/>
    <property type="match status" value="1"/>
</dbReference>
<keyword evidence="8 14" id="KW-0067">ATP-binding</keyword>
<dbReference type="Pfam" id="PF08245">
    <property type="entry name" value="Mur_ligase_M"/>
    <property type="match status" value="1"/>
</dbReference>
<dbReference type="UniPathway" id="UPA00219"/>
<dbReference type="PANTHER" id="PTHR43445">
    <property type="entry name" value="UDP-N-ACETYLMURAMATE--L-ALANINE LIGASE-RELATED"/>
    <property type="match status" value="1"/>
</dbReference>
<dbReference type="EMBL" id="LT605205">
    <property type="protein sequence ID" value="SCD19343.1"/>
    <property type="molecule type" value="Genomic_DNA"/>
</dbReference>
<evidence type="ECO:0000256" key="6">
    <source>
        <dbReference type="ARBA" id="ARBA00022618"/>
    </source>
</evidence>
<evidence type="ECO:0000256" key="7">
    <source>
        <dbReference type="ARBA" id="ARBA00022741"/>
    </source>
</evidence>
<dbReference type="PANTHER" id="PTHR43445:SF3">
    <property type="entry name" value="UDP-N-ACETYLMURAMATE--L-ALANINE LIGASE"/>
    <property type="match status" value="1"/>
</dbReference>
<keyword evidence="7 14" id="KW-0547">Nucleotide-binding</keyword>
<evidence type="ECO:0000256" key="11">
    <source>
        <dbReference type="ARBA" id="ARBA00023306"/>
    </source>
</evidence>
<dbReference type="InterPro" id="IPR036565">
    <property type="entry name" value="Mur-like_cat_sf"/>
</dbReference>
<evidence type="ECO:0000313" key="18">
    <source>
        <dbReference type="EMBL" id="SCD19343.1"/>
    </source>
</evidence>
<dbReference type="KEGG" id="psac:PSM36_0513"/>
<keyword evidence="5 14" id="KW-0436">Ligase</keyword>
<dbReference type="AlphaFoldDB" id="A0A1R3SSM6"/>
<dbReference type="Pfam" id="PF02875">
    <property type="entry name" value="Mur_ligase_C"/>
    <property type="match status" value="1"/>
</dbReference>
<evidence type="ECO:0000256" key="2">
    <source>
        <dbReference type="ARBA" id="ARBA00004752"/>
    </source>
</evidence>
<evidence type="ECO:0000256" key="3">
    <source>
        <dbReference type="ARBA" id="ARBA00012211"/>
    </source>
</evidence>
<dbReference type="InterPro" id="IPR013221">
    <property type="entry name" value="Mur_ligase_cen"/>
</dbReference>
<comment type="similarity">
    <text evidence="14">Belongs to the MurCDEF family.</text>
</comment>
<keyword evidence="12 14" id="KW-0961">Cell wall biogenesis/degradation</keyword>
<dbReference type="Pfam" id="PF01225">
    <property type="entry name" value="Mur_ligase"/>
    <property type="match status" value="1"/>
</dbReference>
<proteinExistence type="inferred from homology"/>
<dbReference type="GO" id="GO:0008360">
    <property type="term" value="P:regulation of cell shape"/>
    <property type="evidence" value="ECO:0007669"/>
    <property type="project" value="UniProtKB-KW"/>
</dbReference>
<dbReference type="GO" id="GO:0008763">
    <property type="term" value="F:UDP-N-acetylmuramate-L-alanine ligase activity"/>
    <property type="evidence" value="ECO:0007669"/>
    <property type="project" value="UniProtKB-UniRule"/>
</dbReference>
<dbReference type="SUPFAM" id="SSF51984">
    <property type="entry name" value="MurCD N-terminal domain"/>
    <property type="match status" value="1"/>
</dbReference>